<dbReference type="InterPro" id="IPR028098">
    <property type="entry name" value="Glyco_trans_4-like_N"/>
</dbReference>
<dbReference type="Gene3D" id="3.40.50.2000">
    <property type="entry name" value="Glycogen Phosphorylase B"/>
    <property type="match status" value="2"/>
</dbReference>
<accession>A0A951QML9</accession>
<feature type="domain" description="Glycosyltransferase subfamily 4-like N-terminal" evidence="1">
    <location>
        <begin position="80"/>
        <end position="174"/>
    </location>
</feature>
<sequence>MMRQNIKPNILWLRENFGWMGSHSGYDQLFEAIAELQTVNHSSICKEYKNIPSVGKRIISGLTKQAKVSPYYNSESTIAEFALLWKAFTQKTDLIHTAYVEHSLGILLDWKQRLSLKIVGTAHQPTSWWRLMHRYEDRIALLNALIVPGSREVSYFENYLPGRVFFVPHGVDIDFFKPKSETVDSDKAEKYPRCVFSGTWLRDIDTLAVVVDQLIAKNPNIRFDMIVPISKRDHPAFYRIARHEQVTWHAGISDEQLRTIYQQASLLLLPIIDSTANNALLEGMSCGLPVVSNNVGGLLDYTRNDFADLLPVGDIDGMVESVIKLIDDPQQQNTRGAAARFFVEENLTWDKIAMQTLEVYSKVIG</sequence>
<organism evidence="2 3">
    <name type="scientific">Cyanomargarita calcarea GSE-NOS-MK-12-04C</name>
    <dbReference type="NCBI Taxonomy" id="2839659"/>
    <lineage>
        <taxon>Bacteria</taxon>
        <taxon>Bacillati</taxon>
        <taxon>Cyanobacteriota</taxon>
        <taxon>Cyanophyceae</taxon>
        <taxon>Nostocales</taxon>
        <taxon>Cyanomargaritaceae</taxon>
        <taxon>Cyanomargarita</taxon>
    </lineage>
</organism>
<gene>
    <name evidence="2" type="ORF">KME60_14195</name>
</gene>
<dbReference type="AlphaFoldDB" id="A0A951QML9"/>
<dbReference type="Pfam" id="PF13439">
    <property type="entry name" value="Glyco_transf_4"/>
    <property type="match status" value="1"/>
</dbReference>
<comment type="caution">
    <text evidence="2">The sequence shown here is derived from an EMBL/GenBank/DDBJ whole genome shotgun (WGS) entry which is preliminary data.</text>
</comment>
<reference evidence="2" key="2">
    <citation type="journal article" date="2022" name="Microbiol. Resour. Announc.">
        <title>Metagenome Sequencing to Explore Phylogenomics of Terrestrial Cyanobacteria.</title>
        <authorList>
            <person name="Ward R.D."/>
            <person name="Stajich J.E."/>
            <person name="Johansen J.R."/>
            <person name="Huntemann M."/>
            <person name="Clum A."/>
            <person name="Foster B."/>
            <person name="Foster B."/>
            <person name="Roux S."/>
            <person name="Palaniappan K."/>
            <person name="Varghese N."/>
            <person name="Mukherjee S."/>
            <person name="Reddy T.B.K."/>
            <person name="Daum C."/>
            <person name="Copeland A."/>
            <person name="Chen I.A."/>
            <person name="Ivanova N.N."/>
            <person name="Kyrpides N.C."/>
            <person name="Shapiro N."/>
            <person name="Eloe-Fadrosh E.A."/>
            <person name="Pietrasiak N."/>
        </authorList>
    </citation>
    <scope>NUCLEOTIDE SEQUENCE</scope>
    <source>
        <strain evidence="2">GSE-NOS-MK-12-04C</strain>
    </source>
</reference>
<evidence type="ECO:0000313" key="3">
    <source>
        <dbReference type="Proteomes" id="UP000729701"/>
    </source>
</evidence>
<dbReference type="CDD" id="cd03801">
    <property type="entry name" value="GT4_PimA-like"/>
    <property type="match status" value="1"/>
</dbReference>
<dbReference type="EMBL" id="JAHHGZ010000013">
    <property type="protein sequence ID" value="MBW4668538.1"/>
    <property type="molecule type" value="Genomic_DNA"/>
</dbReference>
<evidence type="ECO:0000259" key="1">
    <source>
        <dbReference type="Pfam" id="PF13439"/>
    </source>
</evidence>
<proteinExistence type="predicted"/>
<dbReference type="Proteomes" id="UP000729701">
    <property type="component" value="Unassembled WGS sequence"/>
</dbReference>
<dbReference type="Pfam" id="PF13692">
    <property type="entry name" value="Glyco_trans_1_4"/>
    <property type="match status" value="1"/>
</dbReference>
<evidence type="ECO:0000313" key="2">
    <source>
        <dbReference type="EMBL" id="MBW4668538.1"/>
    </source>
</evidence>
<reference evidence="2" key="1">
    <citation type="submission" date="2021-05" db="EMBL/GenBank/DDBJ databases">
        <authorList>
            <person name="Pietrasiak N."/>
            <person name="Ward R."/>
            <person name="Stajich J.E."/>
            <person name="Kurbessoian T."/>
        </authorList>
    </citation>
    <scope>NUCLEOTIDE SEQUENCE</scope>
    <source>
        <strain evidence="2">GSE-NOS-MK-12-04C</strain>
    </source>
</reference>
<name>A0A951QML9_9CYAN</name>
<dbReference type="SUPFAM" id="SSF53756">
    <property type="entry name" value="UDP-Glycosyltransferase/glycogen phosphorylase"/>
    <property type="match status" value="1"/>
</dbReference>
<protein>
    <submittedName>
        <fullName evidence="2">Glycosyltransferase family 4 protein</fullName>
    </submittedName>
</protein>
<dbReference type="PANTHER" id="PTHR12526">
    <property type="entry name" value="GLYCOSYLTRANSFERASE"/>
    <property type="match status" value="1"/>
</dbReference>